<gene>
    <name evidence="3" type="ORF">GCM10010420_49280</name>
</gene>
<feature type="transmembrane region" description="Helical" evidence="2">
    <location>
        <begin position="20"/>
        <end position="42"/>
    </location>
</feature>
<keyword evidence="2" id="KW-0472">Membrane</keyword>
<comment type="caution">
    <text evidence="3">The sequence shown here is derived from an EMBL/GenBank/DDBJ whole genome shotgun (WGS) entry which is preliminary data.</text>
</comment>
<organism evidence="3 4">
    <name type="scientific">Streptomyces glaucosporus</name>
    <dbReference type="NCBI Taxonomy" id="284044"/>
    <lineage>
        <taxon>Bacteria</taxon>
        <taxon>Bacillati</taxon>
        <taxon>Actinomycetota</taxon>
        <taxon>Actinomycetes</taxon>
        <taxon>Kitasatosporales</taxon>
        <taxon>Streptomycetaceae</taxon>
        <taxon>Streptomyces</taxon>
    </lineage>
</organism>
<proteinExistence type="predicted"/>
<keyword evidence="2" id="KW-1133">Transmembrane helix</keyword>
<sequence length="122" mass="13288">MRRRVARERGGCSWGAWRAWLSAIHAVVSMLMASTSGFRLVLRTVWVQVGLRSREPRGRPEGGSGGAGRFRPAGEGSAPALCRGIIRETTDIDADCERPGPPDRTAPVSPLRAHPRAFQGER</sequence>
<name>A0ABN3IVC1_9ACTN</name>
<dbReference type="EMBL" id="BAAATJ010000030">
    <property type="protein sequence ID" value="GAA2413867.1"/>
    <property type="molecule type" value="Genomic_DNA"/>
</dbReference>
<evidence type="ECO:0000313" key="3">
    <source>
        <dbReference type="EMBL" id="GAA2413867.1"/>
    </source>
</evidence>
<evidence type="ECO:0000313" key="4">
    <source>
        <dbReference type="Proteomes" id="UP001500058"/>
    </source>
</evidence>
<evidence type="ECO:0008006" key="5">
    <source>
        <dbReference type="Google" id="ProtNLM"/>
    </source>
</evidence>
<feature type="region of interest" description="Disordered" evidence="1">
    <location>
        <begin position="52"/>
        <end position="78"/>
    </location>
</feature>
<dbReference type="Proteomes" id="UP001500058">
    <property type="component" value="Unassembled WGS sequence"/>
</dbReference>
<feature type="region of interest" description="Disordered" evidence="1">
    <location>
        <begin position="91"/>
        <end position="122"/>
    </location>
</feature>
<keyword evidence="4" id="KW-1185">Reference proteome</keyword>
<evidence type="ECO:0000256" key="2">
    <source>
        <dbReference type="SAM" id="Phobius"/>
    </source>
</evidence>
<protein>
    <recommendedName>
        <fullName evidence="5">Secreted protein</fullName>
    </recommendedName>
</protein>
<reference evidence="3 4" key="1">
    <citation type="journal article" date="2019" name="Int. J. Syst. Evol. Microbiol.">
        <title>The Global Catalogue of Microorganisms (GCM) 10K type strain sequencing project: providing services to taxonomists for standard genome sequencing and annotation.</title>
        <authorList>
            <consortium name="The Broad Institute Genomics Platform"/>
            <consortium name="The Broad Institute Genome Sequencing Center for Infectious Disease"/>
            <person name="Wu L."/>
            <person name="Ma J."/>
        </authorList>
    </citation>
    <scope>NUCLEOTIDE SEQUENCE [LARGE SCALE GENOMIC DNA]</scope>
    <source>
        <strain evidence="3 4">JCM 6921</strain>
    </source>
</reference>
<evidence type="ECO:0000256" key="1">
    <source>
        <dbReference type="SAM" id="MobiDB-lite"/>
    </source>
</evidence>
<accession>A0ABN3IVC1</accession>
<keyword evidence="2" id="KW-0812">Transmembrane</keyword>
<feature type="compositionally biased region" description="Basic and acidic residues" evidence="1">
    <location>
        <begin position="91"/>
        <end position="101"/>
    </location>
</feature>